<evidence type="ECO:0000259" key="8">
    <source>
        <dbReference type="PROSITE" id="PS51918"/>
    </source>
</evidence>
<comment type="cofactor">
    <cofactor evidence="1">
        <name>[4Fe-4S] cluster</name>
        <dbReference type="ChEBI" id="CHEBI:49883"/>
    </cofactor>
</comment>
<dbReference type="SUPFAM" id="SSF102114">
    <property type="entry name" value="Radical SAM enzymes"/>
    <property type="match status" value="1"/>
</dbReference>
<dbReference type="GO" id="GO:0051539">
    <property type="term" value="F:4 iron, 4 sulfur cluster binding"/>
    <property type="evidence" value="ECO:0007669"/>
    <property type="project" value="UniProtKB-KW"/>
</dbReference>
<keyword evidence="4" id="KW-0479">Metal-binding</keyword>
<dbReference type="PROSITE" id="PS51918">
    <property type="entry name" value="RADICAL_SAM"/>
    <property type="match status" value="1"/>
</dbReference>
<dbReference type="InterPro" id="IPR000385">
    <property type="entry name" value="MoaA_NifB_PqqE_Fe-S-bd_CS"/>
</dbReference>
<evidence type="ECO:0000256" key="1">
    <source>
        <dbReference type="ARBA" id="ARBA00001966"/>
    </source>
</evidence>
<evidence type="ECO:0000256" key="7">
    <source>
        <dbReference type="ARBA" id="ARBA00023014"/>
    </source>
</evidence>
<evidence type="ECO:0000256" key="4">
    <source>
        <dbReference type="ARBA" id="ARBA00022723"/>
    </source>
</evidence>
<dbReference type="InterPro" id="IPR013785">
    <property type="entry name" value="Aldolase_TIM"/>
</dbReference>
<reference evidence="9" key="1">
    <citation type="submission" date="2018-05" db="EMBL/GenBank/DDBJ databases">
        <authorList>
            <person name="Lanie J.A."/>
            <person name="Ng W.-L."/>
            <person name="Kazmierczak K.M."/>
            <person name="Andrzejewski T.M."/>
            <person name="Davidsen T.M."/>
            <person name="Wayne K.J."/>
            <person name="Tettelin H."/>
            <person name="Glass J.I."/>
            <person name="Rusch D."/>
            <person name="Podicherti R."/>
            <person name="Tsui H.-C.T."/>
            <person name="Winkler M.E."/>
        </authorList>
    </citation>
    <scope>NUCLEOTIDE SEQUENCE</scope>
</reference>
<dbReference type="Gene3D" id="3.20.20.70">
    <property type="entry name" value="Aldolase class I"/>
    <property type="match status" value="1"/>
</dbReference>
<accession>A0A381Y1C4</accession>
<feature type="domain" description="Radical SAM core" evidence="8">
    <location>
        <begin position="3"/>
        <end position="236"/>
    </location>
</feature>
<keyword evidence="5" id="KW-0560">Oxidoreductase</keyword>
<dbReference type="GO" id="GO:0016491">
    <property type="term" value="F:oxidoreductase activity"/>
    <property type="evidence" value="ECO:0007669"/>
    <property type="project" value="UniProtKB-KW"/>
</dbReference>
<evidence type="ECO:0000256" key="6">
    <source>
        <dbReference type="ARBA" id="ARBA00023004"/>
    </source>
</evidence>
<evidence type="ECO:0000256" key="3">
    <source>
        <dbReference type="ARBA" id="ARBA00022691"/>
    </source>
</evidence>
<name>A0A381Y1C4_9ZZZZ</name>
<keyword evidence="3" id="KW-0949">S-adenosyl-L-methionine</keyword>
<dbReference type="PROSITE" id="PS01305">
    <property type="entry name" value="MOAA_NIFB_PQQE"/>
    <property type="match status" value="1"/>
</dbReference>
<dbReference type="InterPro" id="IPR050377">
    <property type="entry name" value="Radical_SAM_PqqE_MftC-like"/>
</dbReference>
<dbReference type="SFLD" id="SFLDG01067">
    <property type="entry name" value="SPASM/twitch_domain_containing"/>
    <property type="match status" value="1"/>
</dbReference>
<proteinExistence type="predicted"/>
<protein>
    <recommendedName>
        <fullName evidence="8">Radical SAM core domain-containing protein</fullName>
    </recommendedName>
</protein>
<keyword evidence="6" id="KW-0408">Iron</keyword>
<dbReference type="PANTHER" id="PTHR11228">
    <property type="entry name" value="RADICAL SAM DOMAIN PROTEIN"/>
    <property type="match status" value="1"/>
</dbReference>
<dbReference type="InterPro" id="IPR058240">
    <property type="entry name" value="rSAM_sf"/>
</dbReference>
<evidence type="ECO:0000313" key="9">
    <source>
        <dbReference type="EMBL" id="SVA70247.1"/>
    </source>
</evidence>
<evidence type="ECO:0000256" key="2">
    <source>
        <dbReference type="ARBA" id="ARBA00022485"/>
    </source>
</evidence>
<sequence>MIKRDYLGFTLFVTTICNLRCQYCFNLENLGKGTDDLTFEEIEKLSDHLPPMNGVLYSGGEPLIRPDIVEISDLFIRKNNFRGFVIPTNAVDLNNTLSKIDSIANLNPSPEIVVCCGLDVFEENHDQLRGKGTYKKVIETIKALVQLKKTKKNISILINSVLGKSSIPQLEEFIRFAKTLNPDLHSLEVVRDEKIQLYDGEFHGNKTNLNTETVFQTMTHDDFSVVKQARILIDELYRQGDMLLGLYRMRSKMMTDLQRDTLLYDQSWPATCLAGRTGFVVQSNGDVSVCENLSPLGNLRTDGYDPVKIIRKRGHSQFQGIKDHACDCAHYVYAKDMLEHNFPRALASYLTKKPTRKN</sequence>
<evidence type="ECO:0000256" key="5">
    <source>
        <dbReference type="ARBA" id="ARBA00023002"/>
    </source>
</evidence>
<dbReference type="SFLD" id="SFLDS00029">
    <property type="entry name" value="Radical_SAM"/>
    <property type="match status" value="1"/>
</dbReference>
<dbReference type="AlphaFoldDB" id="A0A381Y1C4"/>
<dbReference type="InterPro" id="IPR007197">
    <property type="entry name" value="rSAM"/>
</dbReference>
<dbReference type="Pfam" id="PF04055">
    <property type="entry name" value="Radical_SAM"/>
    <property type="match status" value="1"/>
</dbReference>
<gene>
    <name evidence="9" type="ORF">METZ01_LOCUS123101</name>
</gene>
<keyword evidence="2" id="KW-0004">4Fe-4S</keyword>
<dbReference type="EMBL" id="UINC01016972">
    <property type="protein sequence ID" value="SVA70247.1"/>
    <property type="molecule type" value="Genomic_DNA"/>
</dbReference>
<keyword evidence="7" id="KW-0411">Iron-sulfur</keyword>
<dbReference type="CDD" id="cd01335">
    <property type="entry name" value="Radical_SAM"/>
    <property type="match status" value="1"/>
</dbReference>
<organism evidence="9">
    <name type="scientific">marine metagenome</name>
    <dbReference type="NCBI Taxonomy" id="408172"/>
    <lineage>
        <taxon>unclassified sequences</taxon>
        <taxon>metagenomes</taxon>
        <taxon>ecological metagenomes</taxon>
    </lineage>
</organism>
<dbReference type="GO" id="GO:0046872">
    <property type="term" value="F:metal ion binding"/>
    <property type="evidence" value="ECO:0007669"/>
    <property type="project" value="UniProtKB-KW"/>
</dbReference>
<dbReference type="PANTHER" id="PTHR11228:SF7">
    <property type="entry name" value="PQQA PEPTIDE CYCLASE"/>
    <property type="match status" value="1"/>
</dbReference>